<dbReference type="InterPro" id="IPR036282">
    <property type="entry name" value="Glutathione-S-Trfase_C_sf"/>
</dbReference>
<dbReference type="InterPro" id="IPR004045">
    <property type="entry name" value="Glutathione_S-Trfase_N"/>
</dbReference>
<dbReference type="SFLD" id="SFLDG01150">
    <property type="entry name" value="Main.1:_Beta-like"/>
    <property type="match status" value="1"/>
</dbReference>
<dbReference type="EMBL" id="JAOVQN010000017">
    <property type="protein sequence ID" value="MCU9839285.1"/>
    <property type="molecule type" value="Genomic_DNA"/>
</dbReference>
<evidence type="ECO:0000259" key="2">
    <source>
        <dbReference type="PROSITE" id="PS50404"/>
    </source>
</evidence>
<proteinExistence type="inferred from homology"/>
<dbReference type="Gene3D" id="3.40.30.10">
    <property type="entry name" value="Glutaredoxin"/>
    <property type="match status" value="1"/>
</dbReference>
<sequence length="206" mass="23058">MRILGQKNSINVRKVLWTCAEAGLSVDREDWGGQTWPTSDPSFLVLNPKGLVPVLLDGDLVLTESNTICRYVASRQRRGDLLPEEPAGRASVEAWMDWQIAELNTAWRAAFMGLVRKDPRFADQDAQKASVRDWNAAMTLLDRRLSETGAFVCGKNFTLADIVLALSTNRWESTPMERPDLPAVADWMGRMSDRGGFHSYCRNGQA</sequence>
<dbReference type="SFLD" id="SFLDS00019">
    <property type="entry name" value="Glutathione_Transferase_(cytos"/>
    <property type="match status" value="1"/>
</dbReference>
<dbReference type="InterPro" id="IPR004046">
    <property type="entry name" value="GST_C"/>
</dbReference>
<dbReference type="Pfam" id="PF02798">
    <property type="entry name" value="GST_N"/>
    <property type="match status" value="1"/>
</dbReference>
<dbReference type="InterPro" id="IPR036249">
    <property type="entry name" value="Thioredoxin-like_sf"/>
</dbReference>
<comment type="caution">
    <text evidence="4">The sequence shown here is derived from an EMBL/GenBank/DDBJ whole genome shotgun (WGS) entry which is preliminary data.</text>
</comment>
<dbReference type="PANTHER" id="PTHR44051:SF19">
    <property type="entry name" value="DISULFIDE-BOND OXIDOREDUCTASE YFCG"/>
    <property type="match status" value="1"/>
</dbReference>
<dbReference type="RefSeq" id="WP_263389261.1">
    <property type="nucleotide sequence ID" value="NZ_JAOVQN010000017.1"/>
</dbReference>
<dbReference type="Pfam" id="PF00043">
    <property type="entry name" value="GST_C"/>
    <property type="match status" value="1"/>
</dbReference>
<evidence type="ECO:0000256" key="1">
    <source>
        <dbReference type="RuleBase" id="RU003494"/>
    </source>
</evidence>
<gene>
    <name evidence="4" type="ORF">OEZ49_16040</name>
</gene>
<feature type="domain" description="GST N-terminal" evidence="2">
    <location>
        <begin position="1"/>
        <end position="80"/>
    </location>
</feature>
<organism evidence="4 5">
    <name type="scientific">Ruegeria marisflavi</name>
    <dbReference type="NCBI Taxonomy" id="2984152"/>
    <lineage>
        <taxon>Bacteria</taxon>
        <taxon>Pseudomonadati</taxon>
        <taxon>Pseudomonadota</taxon>
        <taxon>Alphaproteobacteria</taxon>
        <taxon>Rhodobacterales</taxon>
        <taxon>Roseobacteraceae</taxon>
        <taxon>Ruegeria</taxon>
    </lineage>
</organism>
<dbReference type="SUPFAM" id="SSF52833">
    <property type="entry name" value="Thioredoxin-like"/>
    <property type="match status" value="1"/>
</dbReference>
<evidence type="ECO:0000313" key="4">
    <source>
        <dbReference type="EMBL" id="MCU9839285.1"/>
    </source>
</evidence>
<dbReference type="SFLD" id="SFLDG00358">
    <property type="entry name" value="Main_(cytGST)"/>
    <property type="match status" value="1"/>
</dbReference>
<dbReference type="PROSITE" id="PS50404">
    <property type="entry name" value="GST_NTER"/>
    <property type="match status" value="1"/>
</dbReference>
<dbReference type="PROSITE" id="PS50405">
    <property type="entry name" value="GST_CTER"/>
    <property type="match status" value="1"/>
</dbReference>
<dbReference type="Proteomes" id="UP001321014">
    <property type="component" value="Unassembled WGS sequence"/>
</dbReference>
<evidence type="ECO:0000313" key="5">
    <source>
        <dbReference type="Proteomes" id="UP001321014"/>
    </source>
</evidence>
<dbReference type="Gene3D" id="1.20.1050.10">
    <property type="match status" value="1"/>
</dbReference>
<keyword evidence="5" id="KW-1185">Reference proteome</keyword>
<feature type="domain" description="GST C-terminal" evidence="3">
    <location>
        <begin position="85"/>
        <end position="206"/>
    </location>
</feature>
<name>A0ABT2WTQ1_9RHOB</name>
<accession>A0ABT2WTQ1</accession>
<protein>
    <submittedName>
        <fullName evidence="4">Glutathione S-transferase family protein</fullName>
    </submittedName>
</protein>
<evidence type="ECO:0000259" key="3">
    <source>
        <dbReference type="PROSITE" id="PS50405"/>
    </source>
</evidence>
<dbReference type="SUPFAM" id="SSF47616">
    <property type="entry name" value="GST C-terminal domain-like"/>
    <property type="match status" value="1"/>
</dbReference>
<dbReference type="PANTHER" id="PTHR44051">
    <property type="entry name" value="GLUTATHIONE S-TRANSFERASE-RELATED"/>
    <property type="match status" value="1"/>
</dbReference>
<dbReference type="InterPro" id="IPR010987">
    <property type="entry name" value="Glutathione-S-Trfase_C-like"/>
</dbReference>
<comment type="similarity">
    <text evidence="1">Belongs to the GST superfamily.</text>
</comment>
<dbReference type="InterPro" id="IPR040079">
    <property type="entry name" value="Glutathione_S-Trfase"/>
</dbReference>
<reference evidence="4 5" key="1">
    <citation type="submission" date="2022-10" db="EMBL/GenBank/DDBJ databases">
        <title>Ruegeria sp. nov., isolated from ocean surface water.</title>
        <authorList>
            <person name="He W."/>
            <person name="Wang L."/>
            <person name="Zhang D.-F."/>
        </authorList>
    </citation>
    <scope>NUCLEOTIDE SEQUENCE [LARGE SCALE GENOMIC DNA]</scope>
    <source>
        <strain evidence="4 5">WL0004</strain>
    </source>
</reference>